<feature type="compositionally biased region" description="Polar residues" evidence="2">
    <location>
        <begin position="46"/>
        <end position="58"/>
    </location>
</feature>
<feature type="region of interest" description="Disordered" evidence="2">
    <location>
        <begin position="1"/>
        <end position="59"/>
    </location>
</feature>
<evidence type="ECO:0000313" key="4">
    <source>
        <dbReference type="EMBL" id="PWN21038.1"/>
    </source>
</evidence>
<feature type="binding site" evidence="1">
    <location>
        <position position="305"/>
    </location>
    <ligand>
        <name>2-oxoglutarate</name>
        <dbReference type="ChEBI" id="CHEBI:16810"/>
    </ligand>
</feature>
<dbReference type="InterPro" id="IPR032852">
    <property type="entry name" value="ALKBH2"/>
</dbReference>
<feature type="binding site" evidence="1">
    <location>
        <position position="318"/>
    </location>
    <ligand>
        <name>substrate</name>
    </ligand>
</feature>
<dbReference type="GO" id="GO:0008198">
    <property type="term" value="F:ferrous iron binding"/>
    <property type="evidence" value="ECO:0007669"/>
    <property type="project" value="TreeGrafter"/>
</dbReference>
<dbReference type="OrthoDB" id="545910at2759"/>
<dbReference type="GO" id="GO:0035516">
    <property type="term" value="F:broad specificity oxidative DNA demethylase activity"/>
    <property type="evidence" value="ECO:0007669"/>
    <property type="project" value="TreeGrafter"/>
</dbReference>
<dbReference type="Pfam" id="PF13532">
    <property type="entry name" value="2OG-FeII_Oxy_2"/>
    <property type="match status" value="1"/>
</dbReference>
<proteinExistence type="predicted"/>
<evidence type="ECO:0000259" key="3">
    <source>
        <dbReference type="PROSITE" id="PS51471"/>
    </source>
</evidence>
<dbReference type="AlphaFoldDB" id="A0A316U873"/>
<sequence length="448" mass="48791">MTAKRSLDSFFSSQGQGSSDHSAKDERSTDARKRPGSAKVVGARITQPNAASSVQSQWMPADERRQLELALKLSLGSVEASGVIKEELPPPSASVRERQRIPEELVSLSKPSATIAPSILTKALTAEESPSGKPSSDDSESKVAALQDPQPQAPPKRSLAPMFSSLPHSSKAAQGPQPTFDDTDFAPTDKVQVLNRFSGSLDCLFYPSWISSVPARKGLRDWMLSSLQWHRVCYTRPGTTFKINTPRFTTTFGMLTGPQAPPLTSYKIRPKEIPGPLRELKERIEAMQSTGGVDVTYNAAIVNFYATGEDSISYHADDEAFLGPEPNIASLSLGATRDFYLRRKQPEGVPVAPATSPSGSKGVGSAKDRPMEKLQLSEGALLIMRGKTQAEWEHSIPKRKGVKEGRINITFRKAIDRKAIDNFTRYNRGDGGGYRWNGSRMVEGTGGI</sequence>
<evidence type="ECO:0000256" key="2">
    <source>
        <dbReference type="SAM" id="MobiDB-lite"/>
    </source>
</evidence>
<evidence type="ECO:0000256" key="1">
    <source>
        <dbReference type="PIRSR" id="PIRSR632852-1"/>
    </source>
</evidence>
<feature type="binding site" evidence="1">
    <location>
        <position position="412"/>
    </location>
    <ligand>
        <name>2-oxoglutarate</name>
        <dbReference type="ChEBI" id="CHEBI:16810"/>
    </ligand>
</feature>
<dbReference type="EMBL" id="KZ819326">
    <property type="protein sequence ID" value="PWN21038.1"/>
    <property type="molecule type" value="Genomic_DNA"/>
</dbReference>
<dbReference type="Gene3D" id="2.60.120.590">
    <property type="entry name" value="Alpha-ketoglutarate-dependent dioxygenase AlkB-like"/>
    <property type="match status" value="1"/>
</dbReference>
<feature type="binding site" evidence="1">
    <location>
        <position position="303"/>
    </location>
    <ligand>
        <name>2-oxoglutarate</name>
        <dbReference type="ChEBI" id="CHEBI:16810"/>
    </ligand>
</feature>
<dbReference type="InterPro" id="IPR027450">
    <property type="entry name" value="AlkB-like"/>
</dbReference>
<dbReference type="PANTHER" id="PTHR31573:SF1">
    <property type="entry name" value="DNA OXIDATIVE DEMETHYLASE ALKBH2"/>
    <property type="match status" value="1"/>
</dbReference>
<dbReference type="InterPro" id="IPR037151">
    <property type="entry name" value="AlkB-like_sf"/>
</dbReference>
<feature type="domain" description="Fe2OG dioxygenase" evidence="3">
    <location>
        <begin position="296"/>
        <end position="415"/>
    </location>
</feature>
<reference evidence="4 5" key="1">
    <citation type="journal article" date="2018" name="Mol. Biol. Evol.">
        <title>Broad Genomic Sampling Reveals a Smut Pathogenic Ancestry of the Fungal Clade Ustilaginomycotina.</title>
        <authorList>
            <person name="Kijpornyongpan T."/>
            <person name="Mondo S.J."/>
            <person name="Barry K."/>
            <person name="Sandor L."/>
            <person name="Lee J."/>
            <person name="Lipzen A."/>
            <person name="Pangilinan J."/>
            <person name="LaButti K."/>
            <person name="Hainaut M."/>
            <person name="Henrissat B."/>
            <person name="Grigoriev I.V."/>
            <person name="Spatafora J.W."/>
            <person name="Aime M.C."/>
        </authorList>
    </citation>
    <scope>NUCLEOTIDE SEQUENCE [LARGE SCALE GENOMIC DNA]</scope>
    <source>
        <strain evidence="4 5">MCA 4718</strain>
    </source>
</reference>
<dbReference type="PROSITE" id="PS51471">
    <property type="entry name" value="FE2OG_OXY"/>
    <property type="match status" value="1"/>
</dbReference>
<organism evidence="4 5">
    <name type="scientific">Pseudomicrostroma glucosiphilum</name>
    <dbReference type="NCBI Taxonomy" id="1684307"/>
    <lineage>
        <taxon>Eukaryota</taxon>
        <taxon>Fungi</taxon>
        <taxon>Dikarya</taxon>
        <taxon>Basidiomycota</taxon>
        <taxon>Ustilaginomycotina</taxon>
        <taxon>Exobasidiomycetes</taxon>
        <taxon>Microstromatales</taxon>
        <taxon>Microstromatales incertae sedis</taxon>
        <taxon>Pseudomicrostroma</taxon>
    </lineage>
</organism>
<dbReference type="GeneID" id="37014132"/>
<feature type="binding site" evidence="1">
    <location>
        <position position="410"/>
    </location>
    <ligand>
        <name>2-oxoglutarate</name>
        <dbReference type="ChEBI" id="CHEBI:16810"/>
    </ligand>
</feature>
<dbReference type="SUPFAM" id="SSF51197">
    <property type="entry name" value="Clavaminate synthase-like"/>
    <property type="match status" value="1"/>
</dbReference>
<gene>
    <name evidence="4" type="ORF">BCV69DRAFT_282542</name>
</gene>
<dbReference type="Proteomes" id="UP000245942">
    <property type="component" value="Unassembled WGS sequence"/>
</dbReference>
<feature type="region of interest" description="Disordered" evidence="2">
    <location>
        <begin position="124"/>
        <end position="185"/>
    </location>
</feature>
<name>A0A316U873_9BASI</name>
<dbReference type="PANTHER" id="PTHR31573">
    <property type="entry name" value="ALPHA-KETOGLUTARATE-DEPENDENT DIOXYGENASE ALKB HOMOLOG 2"/>
    <property type="match status" value="1"/>
</dbReference>
<feature type="binding site" evidence="1">
    <location>
        <position position="315"/>
    </location>
    <ligand>
        <name>2-oxoglutarate</name>
        <dbReference type="ChEBI" id="CHEBI:16810"/>
    </ligand>
</feature>
<dbReference type="GO" id="GO:0051747">
    <property type="term" value="F:cytosine C-5 DNA demethylase activity"/>
    <property type="evidence" value="ECO:0007669"/>
    <property type="project" value="TreeGrafter"/>
</dbReference>
<feature type="region of interest" description="Disordered" evidence="2">
    <location>
        <begin position="347"/>
        <end position="370"/>
    </location>
</feature>
<dbReference type="GO" id="GO:0006307">
    <property type="term" value="P:DNA alkylation repair"/>
    <property type="evidence" value="ECO:0007669"/>
    <property type="project" value="TreeGrafter"/>
</dbReference>
<feature type="binding site" evidence="1">
    <location>
        <position position="394"/>
    </location>
    <ligand>
        <name>2-oxoglutarate</name>
        <dbReference type="ChEBI" id="CHEBI:16810"/>
    </ligand>
</feature>
<dbReference type="STRING" id="1684307.A0A316U873"/>
<feature type="binding site" evidence="1">
    <location>
        <position position="406"/>
    </location>
    <ligand>
        <name>2-oxoglutarate</name>
        <dbReference type="ChEBI" id="CHEBI:16810"/>
    </ligand>
</feature>
<keyword evidence="5" id="KW-1185">Reference proteome</keyword>
<evidence type="ECO:0000313" key="5">
    <source>
        <dbReference type="Proteomes" id="UP000245942"/>
    </source>
</evidence>
<feature type="compositionally biased region" description="Basic and acidic residues" evidence="2">
    <location>
        <begin position="21"/>
        <end position="33"/>
    </location>
</feature>
<feature type="compositionally biased region" description="Low complexity" evidence="2">
    <location>
        <begin position="8"/>
        <end position="20"/>
    </location>
</feature>
<accession>A0A316U873</accession>
<dbReference type="InterPro" id="IPR005123">
    <property type="entry name" value="Oxoglu/Fe-dep_dioxygenase_dom"/>
</dbReference>
<dbReference type="RefSeq" id="XP_025348198.1">
    <property type="nucleotide sequence ID" value="XM_025492398.1"/>
</dbReference>
<protein>
    <recommendedName>
        <fullName evidence="3">Fe2OG dioxygenase domain-containing protein</fullName>
    </recommendedName>
</protein>